<dbReference type="GO" id="GO:0050660">
    <property type="term" value="F:flavin adenine dinucleotide binding"/>
    <property type="evidence" value="ECO:0007669"/>
    <property type="project" value="InterPro"/>
</dbReference>
<dbReference type="PRINTS" id="PR00411">
    <property type="entry name" value="PNDRDTASEI"/>
</dbReference>
<evidence type="ECO:0000256" key="6">
    <source>
        <dbReference type="ARBA" id="ARBA00022630"/>
    </source>
</evidence>
<dbReference type="GO" id="GO:0005737">
    <property type="term" value="C:cytoplasm"/>
    <property type="evidence" value="ECO:0007669"/>
    <property type="project" value="UniProtKB-SubCell"/>
</dbReference>
<dbReference type="HOGENOM" id="CLU_016755_0_2_6"/>
<dbReference type="Pfam" id="PF07992">
    <property type="entry name" value="Pyr_redox_2"/>
    <property type="match status" value="1"/>
</dbReference>
<dbReference type="EC" id="1.8.1.4" evidence="3 16"/>
<keyword evidence="11 16" id="KW-0676">Redox-active center</keyword>
<dbReference type="InterPro" id="IPR023753">
    <property type="entry name" value="FAD/NAD-binding_dom"/>
</dbReference>
<dbReference type="Gene3D" id="3.50.50.60">
    <property type="entry name" value="FAD/NAD(P)-binding domain"/>
    <property type="match status" value="2"/>
</dbReference>
<dbReference type="GO" id="GO:0006103">
    <property type="term" value="P:2-oxoglutarate metabolic process"/>
    <property type="evidence" value="ECO:0007669"/>
    <property type="project" value="TreeGrafter"/>
</dbReference>
<gene>
    <name evidence="19" type="primary">lpdA_1</name>
    <name evidence="19" type="ORF">NOR51B_662</name>
</gene>
<feature type="active site" description="Proton acceptor" evidence="13">
    <location>
        <position position="446"/>
    </location>
</feature>
<comment type="cofactor">
    <cofactor evidence="14 16">
        <name>FAD</name>
        <dbReference type="ChEBI" id="CHEBI:57692"/>
    </cofactor>
    <text evidence="14 16">Binds 1 FAD per subunit.</text>
</comment>
<accession>B8KSQ0</accession>
<keyword evidence="7 14" id="KW-0274">FAD</keyword>
<evidence type="ECO:0000256" key="10">
    <source>
        <dbReference type="ARBA" id="ARBA00023157"/>
    </source>
</evidence>
<feature type="disulfide bond" description="Redox-active" evidence="15">
    <location>
        <begin position="44"/>
        <end position="49"/>
    </location>
</feature>
<evidence type="ECO:0000256" key="8">
    <source>
        <dbReference type="ARBA" id="ARBA00023002"/>
    </source>
</evidence>
<feature type="binding site" evidence="14">
    <location>
        <position position="273"/>
    </location>
    <ligand>
        <name>NAD(+)</name>
        <dbReference type="ChEBI" id="CHEBI:57540"/>
    </ligand>
</feature>
<keyword evidence="8 16" id="KW-0560">Oxidoreductase</keyword>
<comment type="similarity">
    <text evidence="2 16">Belongs to the class-I pyridine nucleotide-disulfide oxidoreductase family.</text>
</comment>
<feature type="domain" description="FAD/NAD(P)-binding" evidence="18">
    <location>
        <begin position="7"/>
        <end position="328"/>
    </location>
</feature>
<dbReference type="FunFam" id="3.30.390.30:FF:000001">
    <property type="entry name" value="Dihydrolipoyl dehydrogenase"/>
    <property type="match status" value="1"/>
</dbReference>
<evidence type="ECO:0000313" key="19">
    <source>
        <dbReference type="EMBL" id="EED34723.1"/>
    </source>
</evidence>
<dbReference type="InterPro" id="IPR036188">
    <property type="entry name" value="FAD/NAD-bd_sf"/>
</dbReference>
<keyword evidence="6 16" id="KW-0285">Flavoprotein</keyword>
<dbReference type="PIRSF" id="PIRSF000350">
    <property type="entry name" value="Mercury_reductase_MerA"/>
    <property type="match status" value="1"/>
</dbReference>
<dbReference type="PROSITE" id="PS00076">
    <property type="entry name" value="PYRIDINE_REDOX_1"/>
    <property type="match status" value="1"/>
</dbReference>
<dbReference type="EMBL" id="DS999411">
    <property type="protein sequence ID" value="EED34723.1"/>
    <property type="molecule type" value="Genomic_DNA"/>
</dbReference>
<dbReference type="PRINTS" id="PR00368">
    <property type="entry name" value="FADPNR"/>
</dbReference>
<dbReference type="PANTHER" id="PTHR22912">
    <property type="entry name" value="DISULFIDE OXIDOREDUCTASE"/>
    <property type="match status" value="1"/>
</dbReference>
<keyword evidence="20" id="KW-1185">Reference proteome</keyword>
<evidence type="ECO:0000256" key="4">
    <source>
        <dbReference type="ARBA" id="ARBA00016961"/>
    </source>
</evidence>
<feature type="binding site" evidence="14">
    <location>
        <position position="116"/>
    </location>
    <ligand>
        <name>FAD</name>
        <dbReference type="ChEBI" id="CHEBI:57692"/>
    </ligand>
</feature>
<dbReference type="InterPro" id="IPR001100">
    <property type="entry name" value="Pyr_nuc-diS_OxRdtase"/>
</dbReference>
<evidence type="ECO:0000259" key="18">
    <source>
        <dbReference type="Pfam" id="PF07992"/>
    </source>
</evidence>
<comment type="miscellaneous">
    <text evidence="16">The active site is a redox-active disulfide bond.</text>
</comment>
<dbReference type="Pfam" id="PF02852">
    <property type="entry name" value="Pyr_redox_dim"/>
    <property type="match status" value="1"/>
</dbReference>
<evidence type="ECO:0000256" key="16">
    <source>
        <dbReference type="RuleBase" id="RU003692"/>
    </source>
</evidence>
<dbReference type="Gene3D" id="3.30.390.30">
    <property type="match status" value="1"/>
</dbReference>
<evidence type="ECO:0000259" key="17">
    <source>
        <dbReference type="Pfam" id="PF02852"/>
    </source>
</evidence>
<dbReference type="SUPFAM" id="SSF51905">
    <property type="entry name" value="FAD/NAD(P)-binding domain"/>
    <property type="match status" value="1"/>
</dbReference>
<feature type="binding site" evidence="14">
    <location>
        <position position="313"/>
    </location>
    <ligand>
        <name>FAD</name>
        <dbReference type="ChEBI" id="CHEBI:57692"/>
    </ligand>
</feature>
<dbReference type="Proteomes" id="UP000004699">
    <property type="component" value="Unassembled WGS sequence"/>
</dbReference>
<dbReference type="SUPFAM" id="SSF55424">
    <property type="entry name" value="FAD/NAD-linked reductases, dimerisation (C-terminal) domain"/>
    <property type="match status" value="1"/>
</dbReference>
<dbReference type="InterPro" id="IPR012999">
    <property type="entry name" value="Pyr_OxRdtase_I_AS"/>
</dbReference>
<feature type="binding site" evidence="14">
    <location>
        <position position="205"/>
    </location>
    <ligand>
        <name>NAD(+)</name>
        <dbReference type="ChEBI" id="CHEBI:57540"/>
    </ligand>
</feature>
<evidence type="ECO:0000256" key="9">
    <source>
        <dbReference type="ARBA" id="ARBA00023027"/>
    </source>
</evidence>
<dbReference type="PANTHER" id="PTHR22912:SF217">
    <property type="entry name" value="DIHYDROLIPOYL DEHYDROGENASE"/>
    <property type="match status" value="1"/>
</dbReference>
<comment type="subcellular location">
    <subcellularLocation>
        <location evidence="1">Cytoplasm</location>
    </subcellularLocation>
</comment>
<evidence type="ECO:0000313" key="20">
    <source>
        <dbReference type="Proteomes" id="UP000004699"/>
    </source>
</evidence>
<protein>
    <recommendedName>
        <fullName evidence="4 16">Dihydrolipoyl dehydrogenase</fullName>
        <ecNumber evidence="3 16">1.8.1.4</ecNumber>
    </recommendedName>
</protein>
<evidence type="ECO:0000256" key="14">
    <source>
        <dbReference type="PIRSR" id="PIRSR000350-3"/>
    </source>
</evidence>
<evidence type="ECO:0000256" key="2">
    <source>
        <dbReference type="ARBA" id="ARBA00007532"/>
    </source>
</evidence>
<dbReference type="RefSeq" id="WP_009019471.1">
    <property type="nucleotide sequence ID" value="NZ_DS999411.1"/>
</dbReference>
<feature type="binding site" evidence="14">
    <location>
        <begin position="182"/>
        <end position="189"/>
    </location>
    <ligand>
        <name>NAD(+)</name>
        <dbReference type="ChEBI" id="CHEBI:57540"/>
    </ligand>
</feature>
<proteinExistence type="inferred from homology"/>
<feature type="binding site" evidence="14">
    <location>
        <position position="53"/>
    </location>
    <ligand>
        <name>FAD</name>
        <dbReference type="ChEBI" id="CHEBI:57692"/>
    </ligand>
</feature>
<evidence type="ECO:0000256" key="1">
    <source>
        <dbReference type="ARBA" id="ARBA00004496"/>
    </source>
</evidence>
<dbReference type="InterPro" id="IPR050151">
    <property type="entry name" value="Class-I_Pyr_Nuc-Dis_Oxidored"/>
</dbReference>
<keyword evidence="5" id="KW-0963">Cytoplasm</keyword>
<dbReference type="AlphaFoldDB" id="B8KSQ0"/>
<dbReference type="eggNOG" id="COG1249">
    <property type="taxonomic scope" value="Bacteria"/>
</dbReference>
<dbReference type="STRING" id="565045.NOR51B_662"/>
<dbReference type="InterPro" id="IPR004099">
    <property type="entry name" value="Pyr_nucl-diS_OxRdtase_dimer"/>
</dbReference>
<comment type="catalytic activity">
    <reaction evidence="12 16">
        <text>N(6)-[(R)-dihydrolipoyl]-L-lysyl-[protein] + NAD(+) = N(6)-[(R)-lipoyl]-L-lysyl-[protein] + NADH + H(+)</text>
        <dbReference type="Rhea" id="RHEA:15045"/>
        <dbReference type="Rhea" id="RHEA-COMP:10474"/>
        <dbReference type="Rhea" id="RHEA-COMP:10475"/>
        <dbReference type="ChEBI" id="CHEBI:15378"/>
        <dbReference type="ChEBI" id="CHEBI:57540"/>
        <dbReference type="ChEBI" id="CHEBI:57945"/>
        <dbReference type="ChEBI" id="CHEBI:83099"/>
        <dbReference type="ChEBI" id="CHEBI:83100"/>
        <dbReference type="EC" id="1.8.1.4"/>
    </reaction>
</comment>
<keyword evidence="14" id="KW-0547">Nucleotide-binding</keyword>
<evidence type="ECO:0000256" key="3">
    <source>
        <dbReference type="ARBA" id="ARBA00012608"/>
    </source>
</evidence>
<reference evidence="20" key="1">
    <citation type="journal article" date="2013" name="BMC Microbiol.">
        <title>Taxonomy and evolution of bacteriochlorophyll a-containing members of the OM60/NOR5 clade of marine gammaproteobacteria: description of Luminiphilus syltensis gen. nov., sp. nov., reclassification of Haliea rubra as Pseudohaliea rubra gen. nov., comb. nov., and emendation of Chromatocurvus halotolerans.</title>
        <authorList>
            <person name="Spring S."/>
            <person name="Riedel T."/>
            <person name="Sproer C."/>
            <person name="Yan S."/>
            <person name="Harder J."/>
            <person name="Fuchs B.M."/>
        </authorList>
    </citation>
    <scope>NUCLEOTIDE SEQUENCE [LARGE SCALE GENOMIC DNA]</scope>
    <source>
        <strain evidence="20">NOR51-B</strain>
    </source>
</reference>
<dbReference type="InterPro" id="IPR016156">
    <property type="entry name" value="FAD/NAD-linked_Rdtase_dimer_sf"/>
</dbReference>
<feature type="domain" description="Pyridine nucleotide-disulphide oxidoreductase dimerisation" evidence="17">
    <location>
        <begin position="348"/>
        <end position="456"/>
    </location>
</feature>
<evidence type="ECO:0000256" key="7">
    <source>
        <dbReference type="ARBA" id="ARBA00022827"/>
    </source>
</evidence>
<evidence type="ECO:0000256" key="5">
    <source>
        <dbReference type="ARBA" id="ARBA00022490"/>
    </source>
</evidence>
<keyword evidence="9 14" id="KW-0520">NAD</keyword>
<organism evidence="19 20">
    <name type="scientific">Luminiphilus syltensis NOR5-1B</name>
    <dbReference type="NCBI Taxonomy" id="565045"/>
    <lineage>
        <taxon>Bacteria</taxon>
        <taxon>Pseudomonadati</taxon>
        <taxon>Pseudomonadota</taxon>
        <taxon>Gammaproteobacteria</taxon>
        <taxon>Cellvibrionales</taxon>
        <taxon>Halieaceae</taxon>
        <taxon>Luminiphilus</taxon>
    </lineage>
</organism>
<dbReference type="GO" id="GO:0004148">
    <property type="term" value="F:dihydrolipoyl dehydrogenase (NADH) activity"/>
    <property type="evidence" value="ECO:0007669"/>
    <property type="project" value="UniProtKB-EC"/>
</dbReference>
<dbReference type="NCBIfam" id="TIGR01350">
    <property type="entry name" value="lipoamide_DH"/>
    <property type="match status" value="1"/>
</dbReference>
<dbReference type="InterPro" id="IPR006258">
    <property type="entry name" value="Lipoamide_DH"/>
</dbReference>
<sequence>MATVSDFDIAVIGGGPGGYSTAIRAAQLGFSTVLVESAELGGVCLNWGCIPTKALLHCAELIADIGSASQFGIEASVDSIDLEAMVRHSRQTAGKLSKGVEFLLRKNKVTHLSGHGSIPEKGKLAVTTSTGEQQEYRVPHIIVATGARLKQLPSLPSDDSRIWDARAAMTATTRPDHLVVIGAGAIGVEFASFYSDIGAQVTLVEAADRVVPTEDPEISERMAKALAKRGIDCRTRTRFASMDAMPDSLTVNVTKSDGSDGAIACDRLLVAVGVDGNIEGMGLEALGLDTDKGSIVTGAYGETNVAGVYAIGDVAGAPWLAHKAVHEGIACIEHIAGMDIKPAGERLIPGCIYARPQIASIGLSEPAAKAAGKKIKVGRFDLTANGKALAAGHSDGLIKTIVDQQTGELLGAHMIGHGVSEQIQGFALAMGAEITTEEFAETVFPHPTISEAMHEAVLDAEGIAVNH</sequence>
<evidence type="ECO:0000256" key="13">
    <source>
        <dbReference type="PIRSR" id="PIRSR000350-2"/>
    </source>
</evidence>
<evidence type="ECO:0000256" key="11">
    <source>
        <dbReference type="ARBA" id="ARBA00023284"/>
    </source>
</evidence>
<keyword evidence="10" id="KW-1015">Disulfide bond</keyword>
<evidence type="ECO:0000256" key="12">
    <source>
        <dbReference type="ARBA" id="ARBA00049187"/>
    </source>
</evidence>
<evidence type="ECO:0000256" key="15">
    <source>
        <dbReference type="PIRSR" id="PIRSR000350-4"/>
    </source>
</evidence>
<name>B8KSQ0_9GAMM</name>